<proteinExistence type="predicted"/>
<dbReference type="PANTHER" id="PTHR38134:SF2">
    <property type="entry name" value="GALACTOKINASE"/>
    <property type="match status" value="1"/>
</dbReference>
<dbReference type="InParanoid" id="A0A1D6QHG4"/>
<dbReference type="STRING" id="4577.A0A1D6QHG4"/>
<dbReference type="InterPro" id="IPR053205">
    <property type="entry name" value="GHMP_kinase_L-arabinokinase"/>
</dbReference>
<name>A0A1D6QHG4_MAIZE</name>
<dbReference type="EMBL" id="CM000780">
    <property type="protein sequence ID" value="AQK57310.1"/>
    <property type="molecule type" value="Genomic_DNA"/>
</dbReference>
<keyword evidence="1" id="KW-0418">Kinase</keyword>
<gene>
    <name evidence="1" type="ORF">ZEAMMB73_Zm00001d052474</name>
</gene>
<organism evidence="1">
    <name type="scientific">Zea mays</name>
    <name type="common">Maize</name>
    <dbReference type="NCBI Taxonomy" id="4577"/>
    <lineage>
        <taxon>Eukaryota</taxon>
        <taxon>Viridiplantae</taxon>
        <taxon>Streptophyta</taxon>
        <taxon>Embryophyta</taxon>
        <taxon>Tracheophyta</taxon>
        <taxon>Spermatophyta</taxon>
        <taxon>Magnoliopsida</taxon>
        <taxon>Liliopsida</taxon>
        <taxon>Poales</taxon>
        <taxon>Poaceae</taxon>
        <taxon>PACMAD clade</taxon>
        <taxon>Panicoideae</taxon>
        <taxon>Andropogonodae</taxon>
        <taxon>Andropogoneae</taxon>
        <taxon>Tripsacinae</taxon>
        <taxon>Zea</taxon>
    </lineage>
</organism>
<keyword evidence="1" id="KW-0808">Transferase</keyword>
<protein>
    <submittedName>
        <fullName evidence="1">L-arabinokinase</fullName>
    </submittedName>
</protein>
<evidence type="ECO:0000313" key="1">
    <source>
        <dbReference type="EMBL" id="AQK57310.1"/>
    </source>
</evidence>
<dbReference type="AlphaFoldDB" id="A0A1D6QHG4"/>
<reference evidence="1" key="1">
    <citation type="submission" date="2015-12" db="EMBL/GenBank/DDBJ databases">
        <title>Update maize B73 reference genome by single molecule sequencing technologies.</title>
        <authorList>
            <consortium name="Maize Genome Sequencing Project"/>
            <person name="Ware D."/>
        </authorList>
    </citation>
    <scope>NUCLEOTIDE SEQUENCE</scope>
    <source>
        <tissue evidence="1">Seedling</tissue>
    </source>
</reference>
<dbReference type="GO" id="GO:0016301">
    <property type="term" value="F:kinase activity"/>
    <property type="evidence" value="ECO:0007669"/>
    <property type="project" value="UniProtKB-KW"/>
</dbReference>
<dbReference type="ExpressionAtlas" id="A0A1D6QHG4">
    <property type="expression patterns" value="baseline"/>
</dbReference>
<sequence length="184" mass="20210">MRVQDEDVDDDGEVTAPPQHLVFAYYFTGHGFGHATRALEVVRHLVAAGHDVHVVTAAPEFVFTIEIASPSLHICKVLLDCGAVQADTLTVDRLASLKKVCSFGLCSAVYTNNSIAPLRFSEFLILVRGVQYHQTTVVPRESILKTEAEWLNSIKALLHGWSQRSRPRLPASPCPHLQPSSPTS</sequence>
<accession>A0A1D6QHG4</accession>
<dbReference type="PANTHER" id="PTHR38134">
    <property type="entry name" value="SLR1395 PROTEIN"/>
    <property type="match status" value="1"/>
</dbReference>